<dbReference type="Proteomes" id="UP000823775">
    <property type="component" value="Unassembled WGS sequence"/>
</dbReference>
<evidence type="ECO:0000313" key="12">
    <source>
        <dbReference type="EMBL" id="MCD7466062.1"/>
    </source>
</evidence>
<evidence type="ECO:0000256" key="9">
    <source>
        <dbReference type="SAM" id="MobiDB-lite"/>
    </source>
</evidence>
<evidence type="ECO:0000256" key="5">
    <source>
        <dbReference type="ARBA" id="ARBA00022729"/>
    </source>
</evidence>
<keyword evidence="6" id="KW-1015">Disulfide bond</keyword>
<reference evidence="12 13" key="1">
    <citation type="journal article" date="2021" name="BMC Genomics">
        <title>Datura genome reveals duplications of psychoactive alkaloid biosynthetic genes and high mutation rate following tissue culture.</title>
        <authorList>
            <person name="Rajewski A."/>
            <person name="Carter-House D."/>
            <person name="Stajich J."/>
            <person name="Litt A."/>
        </authorList>
    </citation>
    <scope>NUCLEOTIDE SEQUENCE [LARGE SCALE GENOMIC DNA]</scope>
    <source>
        <strain evidence="12">AR-01</strain>
    </source>
</reference>
<sequence>MISSKLSWLITVAITAALLSATTTEAQTPSCASQLVPCAPYLNSTKPPASCCDPLREAVTKDLQCLCKLYENPTLLPSLGINVTQAIGLPKYCNIPGDVTACKAAAPSSGSPSEKTPPVTPAAKDKNSVSRIGWTGVSSLLMLFASLVLA</sequence>
<evidence type="ECO:0000256" key="3">
    <source>
        <dbReference type="ARBA" id="ARBA00022475"/>
    </source>
</evidence>
<comment type="caution">
    <text evidence="12">The sequence shown here is derived from an EMBL/GenBank/DDBJ whole genome shotgun (WGS) entry which is preliminary data.</text>
</comment>
<feature type="domain" description="Bifunctional inhibitor/plant lipid transfer protein/seed storage helical" evidence="11">
    <location>
        <begin position="31"/>
        <end position="102"/>
    </location>
</feature>
<dbReference type="Gene3D" id="1.10.110.10">
    <property type="entry name" value="Plant lipid-transfer and hydrophobic proteins"/>
    <property type="match status" value="1"/>
</dbReference>
<evidence type="ECO:0000256" key="6">
    <source>
        <dbReference type="ARBA" id="ARBA00023157"/>
    </source>
</evidence>
<evidence type="ECO:0000256" key="1">
    <source>
        <dbReference type="ARBA" id="ARBA00004609"/>
    </source>
</evidence>
<dbReference type="Pfam" id="PF14368">
    <property type="entry name" value="LTP_2"/>
    <property type="match status" value="1"/>
</dbReference>
<keyword evidence="8" id="KW-0449">Lipoprotein</keyword>
<evidence type="ECO:0000256" key="2">
    <source>
        <dbReference type="ARBA" id="ARBA00009748"/>
    </source>
</evidence>
<protein>
    <recommendedName>
        <fullName evidence="11">Bifunctional inhibitor/plant lipid transfer protein/seed storage helical domain-containing protein</fullName>
    </recommendedName>
</protein>
<dbReference type="InterPro" id="IPR043325">
    <property type="entry name" value="LTSS"/>
</dbReference>
<keyword evidence="5 10" id="KW-0732">Signal</keyword>
<feature type="signal peptide" evidence="10">
    <location>
        <begin position="1"/>
        <end position="26"/>
    </location>
</feature>
<dbReference type="InterPro" id="IPR036312">
    <property type="entry name" value="Bifun_inhib/LTP/seed_sf"/>
</dbReference>
<proteinExistence type="inferred from homology"/>
<organism evidence="12 13">
    <name type="scientific">Datura stramonium</name>
    <name type="common">Jimsonweed</name>
    <name type="synonym">Common thornapple</name>
    <dbReference type="NCBI Taxonomy" id="4076"/>
    <lineage>
        <taxon>Eukaryota</taxon>
        <taxon>Viridiplantae</taxon>
        <taxon>Streptophyta</taxon>
        <taxon>Embryophyta</taxon>
        <taxon>Tracheophyta</taxon>
        <taxon>Spermatophyta</taxon>
        <taxon>Magnoliopsida</taxon>
        <taxon>eudicotyledons</taxon>
        <taxon>Gunneridae</taxon>
        <taxon>Pentapetalae</taxon>
        <taxon>asterids</taxon>
        <taxon>lamiids</taxon>
        <taxon>Solanales</taxon>
        <taxon>Solanaceae</taxon>
        <taxon>Solanoideae</taxon>
        <taxon>Datureae</taxon>
        <taxon>Datura</taxon>
    </lineage>
</organism>
<keyword evidence="4" id="KW-0472">Membrane</keyword>
<evidence type="ECO:0000256" key="10">
    <source>
        <dbReference type="SAM" id="SignalP"/>
    </source>
</evidence>
<keyword evidence="4" id="KW-0336">GPI-anchor</keyword>
<evidence type="ECO:0000259" key="11">
    <source>
        <dbReference type="SMART" id="SM00499"/>
    </source>
</evidence>
<evidence type="ECO:0000256" key="7">
    <source>
        <dbReference type="ARBA" id="ARBA00023180"/>
    </source>
</evidence>
<gene>
    <name evidence="12" type="ORF">HAX54_002412</name>
</gene>
<dbReference type="InterPro" id="IPR016140">
    <property type="entry name" value="Bifunc_inhib/LTP/seed_store"/>
</dbReference>
<feature type="region of interest" description="Disordered" evidence="9">
    <location>
        <begin position="106"/>
        <end position="126"/>
    </location>
</feature>
<name>A0ABS8T3V4_DATST</name>
<evidence type="ECO:0000313" key="13">
    <source>
        <dbReference type="Proteomes" id="UP000823775"/>
    </source>
</evidence>
<comment type="subcellular location">
    <subcellularLocation>
        <location evidence="1">Cell membrane</location>
        <topology evidence="1">Lipid-anchor</topology>
        <topology evidence="1">GPI-anchor</topology>
    </subcellularLocation>
</comment>
<comment type="similarity">
    <text evidence="2">Belongs to the plant LTP family.</text>
</comment>
<dbReference type="CDD" id="cd00010">
    <property type="entry name" value="AAI_LTSS"/>
    <property type="match status" value="1"/>
</dbReference>
<dbReference type="SMART" id="SM00499">
    <property type="entry name" value="AAI"/>
    <property type="match status" value="1"/>
</dbReference>
<keyword evidence="7" id="KW-0325">Glycoprotein</keyword>
<evidence type="ECO:0000256" key="4">
    <source>
        <dbReference type="ARBA" id="ARBA00022622"/>
    </source>
</evidence>
<accession>A0ABS8T3V4</accession>
<keyword evidence="3" id="KW-1003">Cell membrane</keyword>
<keyword evidence="13" id="KW-1185">Reference proteome</keyword>
<dbReference type="SUPFAM" id="SSF47699">
    <property type="entry name" value="Bifunctional inhibitor/lipid-transfer protein/seed storage 2S albumin"/>
    <property type="match status" value="1"/>
</dbReference>
<evidence type="ECO:0000256" key="8">
    <source>
        <dbReference type="ARBA" id="ARBA00023288"/>
    </source>
</evidence>
<dbReference type="PANTHER" id="PTHR33044">
    <property type="entry name" value="BIFUNCTIONAL INHIBITOR/LIPID-TRANSFER PROTEIN/SEED STORAGE 2S ALBUMIN SUPERFAMILY PROTEIN-RELATED"/>
    <property type="match status" value="1"/>
</dbReference>
<dbReference type="EMBL" id="JACEIK010001109">
    <property type="protein sequence ID" value="MCD7466062.1"/>
    <property type="molecule type" value="Genomic_DNA"/>
</dbReference>
<feature type="chain" id="PRO_5047331553" description="Bifunctional inhibitor/plant lipid transfer protein/seed storage helical domain-containing protein" evidence="10">
    <location>
        <begin position="27"/>
        <end position="150"/>
    </location>
</feature>